<accession>A0ABU5QCS0</accession>
<keyword evidence="4" id="KW-1185">Reference proteome</keyword>
<comment type="caution">
    <text evidence="3">The sequence shown here is derived from an EMBL/GenBank/DDBJ whole genome shotgun (WGS) entry which is preliminary data.</text>
</comment>
<feature type="chain" id="PRO_5046472665" evidence="2">
    <location>
        <begin position="23"/>
        <end position="259"/>
    </location>
</feature>
<dbReference type="PANTHER" id="PTHR11102">
    <property type="entry name" value="SEL-1-LIKE PROTEIN"/>
    <property type="match status" value="1"/>
</dbReference>
<dbReference type="SMART" id="SM00671">
    <property type="entry name" value="SEL1"/>
    <property type="match status" value="4"/>
</dbReference>
<keyword evidence="1" id="KW-0175">Coiled coil</keyword>
<dbReference type="InterPro" id="IPR050767">
    <property type="entry name" value="Sel1_AlgK"/>
</dbReference>
<dbReference type="InterPro" id="IPR011990">
    <property type="entry name" value="TPR-like_helical_dom_sf"/>
</dbReference>
<keyword evidence="2" id="KW-0732">Signal</keyword>
<dbReference type="Proteomes" id="UP001302949">
    <property type="component" value="Unassembled WGS sequence"/>
</dbReference>
<gene>
    <name evidence="3" type="ORF">VB248_14540</name>
</gene>
<dbReference type="Gene3D" id="1.25.40.10">
    <property type="entry name" value="Tetratricopeptide repeat domain"/>
    <property type="match status" value="2"/>
</dbReference>
<evidence type="ECO:0000256" key="1">
    <source>
        <dbReference type="SAM" id="Coils"/>
    </source>
</evidence>
<dbReference type="InterPro" id="IPR006597">
    <property type="entry name" value="Sel1-like"/>
</dbReference>
<dbReference type="Pfam" id="PF08238">
    <property type="entry name" value="Sel1"/>
    <property type="match status" value="4"/>
</dbReference>
<feature type="coiled-coil region" evidence="1">
    <location>
        <begin position="214"/>
        <end position="241"/>
    </location>
</feature>
<reference evidence="3 4" key="1">
    <citation type="submission" date="2023-12" db="EMBL/GenBank/DDBJ databases">
        <title>Novel species of the genus Arcicella isolated from rivers.</title>
        <authorList>
            <person name="Lu H."/>
        </authorList>
    </citation>
    <scope>NUCLEOTIDE SEQUENCE [LARGE SCALE GENOMIC DNA]</scope>
    <source>
        <strain evidence="3 4">KCTC 23307</strain>
    </source>
</reference>
<name>A0ABU5QCS0_9BACT</name>
<evidence type="ECO:0000313" key="3">
    <source>
        <dbReference type="EMBL" id="MEA5140367.1"/>
    </source>
</evidence>
<organism evidence="3 4">
    <name type="scientific">Arcicella rigui</name>
    <dbReference type="NCBI Taxonomy" id="797020"/>
    <lineage>
        <taxon>Bacteria</taxon>
        <taxon>Pseudomonadati</taxon>
        <taxon>Bacteroidota</taxon>
        <taxon>Cytophagia</taxon>
        <taxon>Cytophagales</taxon>
        <taxon>Flectobacillaceae</taxon>
        <taxon>Arcicella</taxon>
    </lineage>
</organism>
<sequence>MKKYLATLFLVLVGLTLFGQNADELNEQAKKFIETQQFDKAVPLLKQSAELGNAEAQYNLGYCYHAGVVVEKNQKKAIEWYLKSAEQGFNDALYQMMMAYGNGDGVEQDPKKAFSYALKCAQNNDGTCMWNVVNCYYSGIGVDKNIDKMLEWATRLGKLDNPENLSKSGYITSTRLQLANMYRDGKDIKQDYFKSYLWFLVYNEFKVDFSVLQQQQVIKDIQDLETKLTNEQKANGQREAEKLLGRHLKNIRNLYKTDI</sequence>
<feature type="signal peptide" evidence="2">
    <location>
        <begin position="1"/>
        <end position="22"/>
    </location>
</feature>
<evidence type="ECO:0000313" key="4">
    <source>
        <dbReference type="Proteomes" id="UP001302949"/>
    </source>
</evidence>
<dbReference type="PANTHER" id="PTHR11102:SF160">
    <property type="entry name" value="ERAD-ASSOCIATED E3 UBIQUITIN-PROTEIN LIGASE COMPONENT HRD3"/>
    <property type="match status" value="1"/>
</dbReference>
<dbReference type="RefSeq" id="WP_323297522.1">
    <property type="nucleotide sequence ID" value="NZ_JAYFUM010000017.1"/>
</dbReference>
<proteinExistence type="predicted"/>
<protein>
    <submittedName>
        <fullName evidence="3">Tetratricopeptide repeat protein</fullName>
    </submittedName>
</protein>
<dbReference type="SUPFAM" id="SSF81901">
    <property type="entry name" value="HCP-like"/>
    <property type="match status" value="1"/>
</dbReference>
<dbReference type="EMBL" id="JAYFUM010000017">
    <property type="protein sequence ID" value="MEA5140367.1"/>
    <property type="molecule type" value="Genomic_DNA"/>
</dbReference>
<evidence type="ECO:0000256" key="2">
    <source>
        <dbReference type="SAM" id="SignalP"/>
    </source>
</evidence>